<evidence type="ECO:0000313" key="8">
    <source>
        <dbReference type="Proteomes" id="UP000199515"/>
    </source>
</evidence>
<dbReference type="Pfam" id="PF04879">
    <property type="entry name" value="Molybdop_Fe4S4"/>
    <property type="match status" value="1"/>
</dbReference>
<dbReference type="GO" id="GO:0016020">
    <property type="term" value="C:membrane"/>
    <property type="evidence" value="ECO:0007669"/>
    <property type="project" value="TreeGrafter"/>
</dbReference>
<evidence type="ECO:0000256" key="5">
    <source>
        <dbReference type="ARBA" id="ARBA00023014"/>
    </source>
</evidence>
<dbReference type="InterPro" id="IPR006963">
    <property type="entry name" value="Mopterin_OxRdtase_4Fe-4S_dom"/>
</dbReference>
<evidence type="ECO:0000259" key="6">
    <source>
        <dbReference type="PROSITE" id="PS51669"/>
    </source>
</evidence>
<dbReference type="GO" id="GO:0043546">
    <property type="term" value="F:molybdopterin cofactor binding"/>
    <property type="evidence" value="ECO:0007669"/>
    <property type="project" value="InterPro"/>
</dbReference>
<dbReference type="InterPro" id="IPR006655">
    <property type="entry name" value="Mopterin_OxRdtase_prok_CS"/>
</dbReference>
<evidence type="ECO:0000313" key="7">
    <source>
        <dbReference type="EMBL" id="SDZ16235.1"/>
    </source>
</evidence>
<evidence type="ECO:0000256" key="2">
    <source>
        <dbReference type="ARBA" id="ARBA00022723"/>
    </source>
</evidence>
<dbReference type="SUPFAM" id="SSF53706">
    <property type="entry name" value="Formate dehydrogenase/DMSO reductase, domains 1-3"/>
    <property type="match status" value="1"/>
</dbReference>
<dbReference type="Gene3D" id="3.40.228.10">
    <property type="entry name" value="Dimethylsulfoxide Reductase, domain 2"/>
    <property type="match status" value="1"/>
</dbReference>
<dbReference type="SUPFAM" id="SSF50692">
    <property type="entry name" value="ADC-like"/>
    <property type="match status" value="1"/>
</dbReference>
<dbReference type="OrthoDB" id="7376058at2"/>
<gene>
    <name evidence="7" type="ORF">SAMN05421504_11054</name>
</gene>
<dbReference type="GO" id="GO:0051539">
    <property type="term" value="F:4 iron, 4 sulfur cluster binding"/>
    <property type="evidence" value="ECO:0007669"/>
    <property type="project" value="UniProtKB-KW"/>
</dbReference>
<accession>A0A1H3QTA0</accession>
<dbReference type="InterPro" id="IPR009010">
    <property type="entry name" value="Asp_de-COase-like_dom_sf"/>
</dbReference>
<name>A0A1H3QTA0_9PSEU</name>
<feature type="domain" description="4Fe-4S Mo/W bis-MGD-type" evidence="6">
    <location>
        <begin position="1"/>
        <end position="57"/>
    </location>
</feature>
<dbReference type="EMBL" id="FNON01000010">
    <property type="protein sequence ID" value="SDZ16235.1"/>
    <property type="molecule type" value="Genomic_DNA"/>
</dbReference>
<dbReference type="InterPro" id="IPR050123">
    <property type="entry name" value="Prok_molybdopt-oxidoreductase"/>
</dbReference>
<dbReference type="GO" id="GO:0016491">
    <property type="term" value="F:oxidoreductase activity"/>
    <property type="evidence" value="ECO:0007669"/>
    <property type="project" value="UniProtKB-KW"/>
</dbReference>
<dbReference type="PROSITE" id="PS51669">
    <property type="entry name" value="4FE4S_MOW_BIS_MGD"/>
    <property type="match status" value="1"/>
</dbReference>
<dbReference type="Gene3D" id="2.20.25.90">
    <property type="entry name" value="ADC-like domains"/>
    <property type="match status" value="1"/>
</dbReference>
<evidence type="ECO:0000256" key="4">
    <source>
        <dbReference type="ARBA" id="ARBA00023004"/>
    </source>
</evidence>
<dbReference type="PANTHER" id="PTHR43105:SF9">
    <property type="entry name" value="NADPH-FE(3+) OXIDOREDUCTASE SUBUNIT ALPHA"/>
    <property type="match status" value="1"/>
</dbReference>
<keyword evidence="1" id="KW-0004">4Fe-4S</keyword>
<reference evidence="7 8" key="1">
    <citation type="submission" date="2016-10" db="EMBL/GenBank/DDBJ databases">
        <authorList>
            <person name="de Groot N.N."/>
        </authorList>
    </citation>
    <scope>NUCLEOTIDE SEQUENCE [LARGE SCALE GENOMIC DNA]</scope>
    <source>
        <strain evidence="7 8">CPCC 202699</strain>
    </source>
</reference>
<dbReference type="PANTHER" id="PTHR43105">
    <property type="entry name" value="RESPIRATORY NITRATE REDUCTASE"/>
    <property type="match status" value="1"/>
</dbReference>
<dbReference type="AlphaFoldDB" id="A0A1H3QTA0"/>
<keyword evidence="5" id="KW-0411">Iron-sulfur</keyword>
<dbReference type="RefSeq" id="WP_091296997.1">
    <property type="nucleotide sequence ID" value="NZ_FNON01000010.1"/>
</dbReference>
<organism evidence="7 8">
    <name type="scientific">Amycolatopsis xylanica</name>
    <dbReference type="NCBI Taxonomy" id="589385"/>
    <lineage>
        <taxon>Bacteria</taxon>
        <taxon>Bacillati</taxon>
        <taxon>Actinomycetota</taxon>
        <taxon>Actinomycetes</taxon>
        <taxon>Pseudonocardiales</taxon>
        <taxon>Pseudonocardiaceae</taxon>
        <taxon>Amycolatopsis</taxon>
    </lineage>
</organism>
<dbReference type="STRING" id="589385.SAMN05421504_11054"/>
<dbReference type="Pfam" id="PF00384">
    <property type="entry name" value="Molybdopterin"/>
    <property type="match status" value="1"/>
</dbReference>
<protein>
    <submittedName>
        <fullName evidence="7">Formate dehydrogenase</fullName>
    </submittedName>
</protein>
<proteinExistence type="predicted"/>
<dbReference type="Gene3D" id="3.40.50.740">
    <property type="match status" value="1"/>
</dbReference>
<keyword evidence="3" id="KW-0560">Oxidoreductase</keyword>
<dbReference type="InterPro" id="IPR006657">
    <property type="entry name" value="MoPterin_dinucl-bd_dom"/>
</dbReference>
<dbReference type="SMART" id="SM00926">
    <property type="entry name" value="Molybdop_Fe4S4"/>
    <property type="match status" value="1"/>
</dbReference>
<evidence type="ECO:0000256" key="3">
    <source>
        <dbReference type="ARBA" id="ARBA00023002"/>
    </source>
</evidence>
<keyword evidence="2" id="KW-0479">Metal-binding</keyword>
<dbReference type="GO" id="GO:0046872">
    <property type="term" value="F:metal ion binding"/>
    <property type="evidence" value="ECO:0007669"/>
    <property type="project" value="UniProtKB-KW"/>
</dbReference>
<dbReference type="InterPro" id="IPR006656">
    <property type="entry name" value="Mopterin_OxRdtase"/>
</dbReference>
<sequence length="754" mass="82273">MSTAKSACILCECNCGIEVTLDGRRLAKISGDKEHPASAGYTCEKALRLDRYQNGRDRLTSPLRRRPDGSYEEIDWDTAITEIARRLEVIRDAHGGDKIFFYGGGGQGNHLGTTYNRAFQAAVGARYYSNALAQEKTGEMWVDGKLYGGHTKGDFEHAEVVVFVGKNPWQSHSFPRARPTLRQISADPGRSMVVIDPKRTETADLADFHLQVKPGTDAWCLAAILGVLVQEDLVDKAFLAEHTTGADAVLAELSDVDVPAFADACGVPESQLRAAARRIGAASSVCTYEDLGIQQSIHSTLCSYLNKLQWILTGNFGKPGAMYLHSSFVPLAGSNTSAAAKPSRVTPVTGARIIAGLVPCNSIAEEILTDHPDRFRAMWLDSVNPAHSLADSPTFRRALDALDLVVVVDVAFTETARHADYVLPAASQFEKCEATFFNVEFPHNAFQLRAPLFDPLPGTLPEPEIYARLMRELGTVAEATLDRLRAAGREDFAQAFFTEVAADPRLMGLAPYVLYETLGPELPAGMSGAASLWGAAHLCAQANPDSVRRAGFTGDGLEPGEKLFEAVLTRRSGVTFTVDEWEHVWNYVRREDRRFTIALPELLAELRALSGEHPGKTSAEFPFVLSAGERRAFTANTIFRDPRWRRRDTDGALFISPADADRLGIATGDHVTLTTARGSIDTPVAVNDRMQQGHLSLPNGMGVDYPADGADPVHGARTTTGVAPNELTDLDWRDPFAGTPWHKHVPAKLEPVRR</sequence>
<dbReference type="Proteomes" id="UP000199515">
    <property type="component" value="Unassembled WGS sequence"/>
</dbReference>
<evidence type="ECO:0000256" key="1">
    <source>
        <dbReference type="ARBA" id="ARBA00022485"/>
    </source>
</evidence>
<keyword evidence="4" id="KW-0408">Iron</keyword>
<dbReference type="Gene3D" id="2.40.40.20">
    <property type="match status" value="1"/>
</dbReference>
<keyword evidence="8" id="KW-1185">Reference proteome</keyword>
<dbReference type="Pfam" id="PF01568">
    <property type="entry name" value="Molydop_binding"/>
    <property type="match status" value="1"/>
</dbReference>
<dbReference type="PROSITE" id="PS00490">
    <property type="entry name" value="MOLYBDOPTERIN_PROK_2"/>
    <property type="match status" value="1"/>
</dbReference>